<comment type="caution">
    <text evidence="1">The sequence shown here is derived from an EMBL/GenBank/DDBJ whole genome shotgun (WGS) entry which is preliminary data.</text>
</comment>
<feature type="non-terminal residue" evidence="1">
    <location>
        <position position="57"/>
    </location>
</feature>
<protein>
    <recommendedName>
        <fullName evidence="2">Pilus assembly protein PilM</fullName>
    </recommendedName>
</protein>
<gene>
    <name evidence="1" type="ORF">LCGC14_2987800</name>
</gene>
<sequence>MARSGAVWGIDVGQCALKALRCRAHDDDESRIVAEAFDYIEYPKILSQAGAEPGELI</sequence>
<proteinExistence type="predicted"/>
<dbReference type="EMBL" id="LAZR01061188">
    <property type="protein sequence ID" value="KKK64084.1"/>
    <property type="molecule type" value="Genomic_DNA"/>
</dbReference>
<accession>A0A0F8ZC71</accession>
<dbReference type="AlphaFoldDB" id="A0A0F8ZC71"/>
<evidence type="ECO:0000313" key="1">
    <source>
        <dbReference type="EMBL" id="KKK64084.1"/>
    </source>
</evidence>
<reference evidence="1" key="1">
    <citation type="journal article" date="2015" name="Nature">
        <title>Complex archaea that bridge the gap between prokaryotes and eukaryotes.</title>
        <authorList>
            <person name="Spang A."/>
            <person name="Saw J.H."/>
            <person name="Jorgensen S.L."/>
            <person name="Zaremba-Niedzwiedzka K."/>
            <person name="Martijn J."/>
            <person name="Lind A.E."/>
            <person name="van Eijk R."/>
            <person name="Schleper C."/>
            <person name="Guy L."/>
            <person name="Ettema T.J."/>
        </authorList>
    </citation>
    <scope>NUCLEOTIDE SEQUENCE</scope>
</reference>
<organism evidence="1">
    <name type="scientific">marine sediment metagenome</name>
    <dbReference type="NCBI Taxonomy" id="412755"/>
    <lineage>
        <taxon>unclassified sequences</taxon>
        <taxon>metagenomes</taxon>
        <taxon>ecological metagenomes</taxon>
    </lineage>
</organism>
<evidence type="ECO:0008006" key="2">
    <source>
        <dbReference type="Google" id="ProtNLM"/>
    </source>
</evidence>
<name>A0A0F8ZC71_9ZZZZ</name>